<dbReference type="CDD" id="cd00154">
    <property type="entry name" value="Rab"/>
    <property type="match status" value="1"/>
</dbReference>
<protein>
    <submittedName>
        <fullName evidence="3">Uncharacterized protein</fullName>
    </submittedName>
</protein>
<keyword evidence="4" id="KW-1185">Reference proteome</keyword>
<accession>A9UTW3</accession>
<sequence>MADRRCKVVCVGTTRAGKSSLVQAFLYGYMSREYAGTVGVEFHSKTVFLPDGPVRLQLWDTAGHERFSALVPTYLKSAEAVLLTFDLTDRASFDEVTQYAELIAKHAVGLAPTRVLVLGNKSDLDDQRQVSHQEAAAKSIELGYDYMEVSATQPTNVVRCFRHLVAQVVAPDGRLEPTCMSRLRSPCSPSLISGPKRRS</sequence>
<organism evidence="3 4">
    <name type="scientific">Monosiga brevicollis</name>
    <name type="common">Choanoflagellate</name>
    <dbReference type="NCBI Taxonomy" id="81824"/>
    <lineage>
        <taxon>Eukaryota</taxon>
        <taxon>Choanoflagellata</taxon>
        <taxon>Craspedida</taxon>
        <taxon>Salpingoecidae</taxon>
        <taxon>Monosiga</taxon>
    </lineage>
</organism>
<dbReference type="NCBIfam" id="TIGR00231">
    <property type="entry name" value="small_GTP"/>
    <property type="match status" value="1"/>
</dbReference>
<evidence type="ECO:0000256" key="2">
    <source>
        <dbReference type="ARBA" id="ARBA00023134"/>
    </source>
</evidence>
<dbReference type="PANTHER" id="PTHR47977">
    <property type="entry name" value="RAS-RELATED PROTEIN RAB"/>
    <property type="match status" value="1"/>
</dbReference>
<dbReference type="Pfam" id="PF00071">
    <property type="entry name" value="Ras"/>
    <property type="match status" value="1"/>
</dbReference>
<dbReference type="Gene3D" id="3.40.50.300">
    <property type="entry name" value="P-loop containing nucleotide triphosphate hydrolases"/>
    <property type="match status" value="1"/>
</dbReference>
<dbReference type="PROSITE" id="PS51420">
    <property type="entry name" value="RHO"/>
    <property type="match status" value="1"/>
</dbReference>
<evidence type="ECO:0000313" key="3">
    <source>
        <dbReference type="EMBL" id="EDQ91316.1"/>
    </source>
</evidence>
<keyword evidence="1" id="KW-0547">Nucleotide-binding</keyword>
<dbReference type="SMART" id="SM00176">
    <property type="entry name" value="RAN"/>
    <property type="match status" value="1"/>
</dbReference>
<dbReference type="InterPro" id="IPR050227">
    <property type="entry name" value="Rab"/>
</dbReference>
<dbReference type="GO" id="GO:0005525">
    <property type="term" value="F:GTP binding"/>
    <property type="evidence" value="ECO:0007669"/>
    <property type="project" value="UniProtKB-KW"/>
</dbReference>
<gene>
    <name evidence="3" type="ORF">MONBRDRAFT_15030</name>
</gene>
<dbReference type="OMA" id="MSREYAG"/>
<dbReference type="SMART" id="SM00175">
    <property type="entry name" value="RAB"/>
    <property type="match status" value="1"/>
</dbReference>
<dbReference type="SMART" id="SM00173">
    <property type="entry name" value="RAS"/>
    <property type="match status" value="1"/>
</dbReference>
<dbReference type="EMBL" id="CH991545">
    <property type="protein sequence ID" value="EDQ91316.1"/>
    <property type="molecule type" value="Genomic_DNA"/>
</dbReference>
<dbReference type="GO" id="GO:0005769">
    <property type="term" value="C:early endosome"/>
    <property type="evidence" value="ECO:0000318"/>
    <property type="project" value="GO_Central"/>
</dbReference>
<keyword evidence="2" id="KW-0342">GTP-binding</keyword>
<evidence type="ECO:0000256" key="1">
    <source>
        <dbReference type="ARBA" id="ARBA00022741"/>
    </source>
</evidence>
<dbReference type="Proteomes" id="UP000001357">
    <property type="component" value="Unassembled WGS sequence"/>
</dbReference>
<dbReference type="PRINTS" id="PR00449">
    <property type="entry name" value="RASTRNSFRMNG"/>
</dbReference>
<dbReference type="PROSITE" id="PS51419">
    <property type="entry name" value="RAB"/>
    <property type="match status" value="1"/>
</dbReference>
<dbReference type="GO" id="GO:0006886">
    <property type="term" value="P:intracellular protein transport"/>
    <property type="evidence" value="ECO:0000318"/>
    <property type="project" value="GO_Central"/>
</dbReference>
<dbReference type="InterPro" id="IPR027417">
    <property type="entry name" value="P-loop_NTPase"/>
</dbReference>
<name>A9UTW3_MONBE</name>
<dbReference type="InterPro" id="IPR005225">
    <property type="entry name" value="Small_GTP-bd"/>
</dbReference>
<dbReference type="GO" id="GO:0012505">
    <property type="term" value="C:endomembrane system"/>
    <property type="evidence" value="ECO:0000318"/>
    <property type="project" value="GO_Central"/>
</dbReference>
<dbReference type="SMART" id="SM00174">
    <property type="entry name" value="RHO"/>
    <property type="match status" value="1"/>
</dbReference>
<dbReference type="FunFam" id="3.40.50.300:FF:004211">
    <property type="entry name" value="Ras-related protein RabV"/>
    <property type="match status" value="1"/>
</dbReference>
<dbReference type="SUPFAM" id="SSF52540">
    <property type="entry name" value="P-loop containing nucleoside triphosphate hydrolases"/>
    <property type="match status" value="1"/>
</dbReference>
<dbReference type="PROSITE" id="PS51421">
    <property type="entry name" value="RAS"/>
    <property type="match status" value="1"/>
</dbReference>
<proteinExistence type="predicted"/>
<dbReference type="InParanoid" id="A9UTW3"/>
<dbReference type="AlphaFoldDB" id="A9UTW3"/>
<dbReference type="RefSeq" id="XP_001743738.1">
    <property type="nucleotide sequence ID" value="XM_001743686.1"/>
</dbReference>
<dbReference type="InterPro" id="IPR001806">
    <property type="entry name" value="Small_GTPase"/>
</dbReference>
<reference evidence="3 4" key="1">
    <citation type="journal article" date="2008" name="Nature">
        <title>The genome of the choanoflagellate Monosiga brevicollis and the origin of metazoans.</title>
        <authorList>
            <consortium name="JGI Sequencing"/>
            <person name="King N."/>
            <person name="Westbrook M.J."/>
            <person name="Young S.L."/>
            <person name="Kuo A."/>
            <person name="Abedin M."/>
            <person name="Chapman J."/>
            <person name="Fairclough S."/>
            <person name="Hellsten U."/>
            <person name="Isogai Y."/>
            <person name="Letunic I."/>
            <person name="Marr M."/>
            <person name="Pincus D."/>
            <person name="Putnam N."/>
            <person name="Rokas A."/>
            <person name="Wright K.J."/>
            <person name="Zuzow R."/>
            <person name="Dirks W."/>
            <person name="Good M."/>
            <person name="Goodstein D."/>
            <person name="Lemons D."/>
            <person name="Li W."/>
            <person name="Lyons J.B."/>
            <person name="Morris A."/>
            <person name="Nichols S."/>
            <person name="Richter D.J."/>
            <person name="Salamov A."/>
            <person name="Bork P."/>
            <person name="Lim W.A."/>
            <person name="Manning G."/>
            <person name="Miller W.T."/>
            <person name="McGinnis W."/>
            <person name="Shapiro H."/>
            <person name="Tjian R."/>
            <person name="Grigoriev I.V."/>
            <person name="Rokhsar D."/>
        </authorList>
    </citation>
    <scope>NUCLEOTIDE SEQUENCE [LARGE SCALE GENOMIC DNA]</scope>
    <source>
        <strain evidence="4">MX1 / ATCC 50154</strain>
    </source>
</reference>
<dbReference type="STRING" id="81824.A9UTW3"/>
<dbReference type="KEGG" id="mbr:MONBRDRAFT_15030"/>
<dbReference type="eggNOG" id="KOG0094">
    <property type="taxonomic scope" value="Eukaryota"/>
</dbReference>
<dbReference type="GO" id="GO:0003924">
    <property type="term" value="F:GTPase activity"/>
    <property type="evidence" value="ECO:0000318"/>
    <property type="project" value="GO_Central"/>
</dbReference>
<dbReference type="GeneID" id="5889013"/>
<evidence type="ECO:0000313" key="4">
    <source>
        <dbReference type="Proteomes" id="UP000001357"/>
    </source>
</evidence>